<sequence>MLSLSELATGDAGVLPLPLSFPPIMDSFVALTLDAVAPSLSVITFSFPRGGMFHHETLDLSMIENCDESLQVIINKWYTASNKVVESITPPLEGINIPIAGTVIKDSPFKEKSDKIGGLLTCADIDRVVEQNNYSNQILHVISRQIEDTKPTISGRPTPGINIPIAGTVIKASPFEEKSDKTGGLLTSADIDRVVEQNNYSNQIIHVISRQI</sequence>
<organism evidence="1 2">
    <name type="scientific">Solanum tuberosum</name>
    <name type="common">Potato</name>
    <dbReference type="NCBI Taxonomy" id="4113"/>
    <lineage>
        <taxon>Eukaryota</taxon>
        <taxon>Viridiplantae</taxon>
        <taxon>Streptophyta</taxon>
        <taxon>Embryophyta</taxon>
        <taxon>Tracheophyta</taxon>
        <taxon>Spermatophyta</taxon>
        <taxon>Magnoliopsida</taxon>
        <taxon>eudicotyledons</taxon>
        <taxon>Gunneridae</taxon>
        <taxon>Pentapetalae</taxon>
        <taxon>asterids</taxon>
        <taxon>lamiids</taxon>
        <taxon>Solanales</taxon>
        <taxon>Solanaceae</taxon>
        <taxon>Solanoideae</taxon>
        <taxon>Solaneae</taxon>
        <taxon>Solanum</taxon>
    </lineage>
</organism>
<reference evidence="1" key="2">
    <citation type="submission" date="2015-06" db="UniProtKB">
        <authorList>
            <consortium name="EnsemblPlants"/>
        </authorList>
    </citation>
    <scope>IDENTIFICATION</scope>
    <source>
        <strain evidence="1">DM1-3 516 R44</strain>
    </source>
</reference>
<dbReference type="AlphaFoldDB" id="M1CU17"/>
<dbReference type="HOGENOM" id="CLU_1301571_0_0_1"/>
<accession>M1CU17</accession>
<evidence type="ECO:0000313" key="1">
    <source>
        <dbReference type="EnsemblPlants" id="PGSC0003DMT400074686"/>
    </source>
</evidence>
<dbReference type="PaxDb" id="4113-PGSC0003DMT400074686"/>
<protein>
    <submittedName>
        <fullName evidence="1">Uncharacterized protein</fullName>
    </submittedName>
</protein>
<keyword evidence="2" id="KW-1185">Reference proteome</keyword>
<dbReference type="Gramene" id="PGSC0003DMT400074686">
    <property type="protein sequence ID" value="PGSC0003DMT400074686"/>
    <property type="gene ID" value="PGSC0003DMG400029041"/>
</dbReference>
<evidence type="ECO:0000313" key="2">
    <source>
        <dbReference type="Proteomes" id="UP000011115"/>
    </source>
</evidence>
<name>M1CU17_SOLTU</name>
<dbReference type="InParanoid" id="M1CU17"/>
<dbReference type="Proteomes" id="UP000011115">
    <property type="component" value="Unassembled WGS sequence"/>
</dbReference>
<reference evidence="2" key="1">
    <citation type="journal article" date="2011" name="Nature">
        <title>Genome sequence and analysis of the tuber crop potato.</title>
        <authorList>
            <consortium name="The Potato Genome Sequencing Consortium"/>
        </authorList>
    </citation>
    <scope>NUCLEOTIDE SEQUENCE [LARGE SCALE GENOMIC DNA]</scope>
    <source>
        <strain evidence="2">cv. DM1-3 516 R44</strain>
    </source>
</reference>
<proteinExistence type="predicted"/>
<dbReference type="EnsemblPlants" id="PGSC0003DMT400074686">
    <property type="protein sequence ID" value="PGSC0003DMT400074686"/>
    <property type="gene ID" value="PGSC0003DMG400029041"/>
</dbReference>